<dbReference type="GO" id="GO:0002161">
    <property type="term" value="F:aminoacyl-tRNA deacylase activity"/>
    <property type="evidence" value="ECO:0007669"/>
    <property type="project" value="UniProtKB-ARBA"/>
</dbReference>
<dbReference type="InterPro" id="IPR018165">
    <property type="entry name" value="Ala-tRNA-synth_IIc_core"/>
</dbReference>
<reference evidence="7 8" key="1">
    <citation type="submission" date="2018-06" db="EMBL/GenBank/DDBJ databases">
        <title>The draft genome sequences of strains SCU63 and S1.</title>
        <authorList>
            <person name="Gan L."/>
        </authorList>
    </citation>
    <scope>NUCLEOTIDE SEQUENCE [LARGE SCALE GENOMIC DNA]</scope>
    <source>
        <strain evidence="7 8">SCU63</strain>
    </source>
</reference>
<accession>A0A365L6I9</accession>
<dbReference type="GO" id="GO:0005524">
    <property type="term" value="F:ATP binding"/>
    <property type="evidence" value="ECO:0007669"/>
    <property type="project" value="InterPro"/>
</dbReference>
<dbReference type="SUPFAM" id="SSF50447">
    <property type="entry name" value="Translation proteins"/>
    <property type="match status" value="1"/>
</dbReference>
<dbReference type="GO" id="GO:0003676">
    <property type="term" value="F:nucleic acid binding"/>
    <property type="evidence" value="ECO:0007669"/>
    <property type="project" value="InterPro"/>
</dbReference>
<sequence length="393" mass="43313">MTEKIYYQDAGIMTATAKVKASGTDGKGNYAVLDRTCFYPEGGGQPSDTGVIGQTVIRDVQLIDGEIRHYIEGKVEMGEYEIAIDWERRFDHMQQHTGQHLLSAVFEDELGMATKSFHLGVERVSIDLDVREISNGQLNEVEQQVNSLIYSQIPIETEWVTQNQAAEMKLRKEPAVEGDIRLVKVADIDINACGGTHVHNTGQLGLLKIIRTEKAKTGTRVYFLCGHRAMKHFRLLQSVTDLLTKSLNAPAAELAGAAAAVLDDRKEKEKQLKKLALELVKLEAESLKPDGNIIVRNYSGRPIKEVQQLAKLAIENHPSLYLLFIVPEEESVRFVCAKGKNAAGDMKEILGEIVEAKGGKVGGTESLAQGGGPLDDNLEVYSEAFQNKIKEIA</sequence>
<dbReference type="Proteomes" id="UP000251002">
    <property type="component" value="Unassembled WGS sequence"/>
</dbReference>
<dbReference type="GO" id="GO:0046872">
    <property type="term" value="F:metal ion binding"/>
    <property type="evidence" value="ECO:0007669"/>
    <property type="project" value="UniProtKB-KW"/>
</dbReference>
<dbReference type="Gene3D" id="2.40.30.130">
    <property type="match status" value="1"/>
</dbReference>
<protein>
    <submittedName>
        <fullName evidence="7">Alanyl-tRNA editing protein</fullName>
    </submittedName>
</protein>
<dbReference type="GO" id="GO:0004813">
    <property type="term" value="F:alanine-tRNA ligase activity"/>
    <property type="evidence" value="ECO:0007669"/>
    <property type="project" value="InterPro"/>
</dbReference>
<keyword evidence="4" id="KW-0862">Zinc</keyword>
<evidence type="ECO:0000256" key="3">
    <source>
        <dbReference type="ARBA" id="ARBA00022723"/>
    </source>
</evidence>
<dbReference type="SMART" id="SM00863">
    <property type="entry name" value="tRNA_SAD"/>
    <property type="match status" value="1"/>
</dbReference>
<proteinExistence type="predicted"/>
<dbReference type="SUPFAM" id="SSF55186">
    <property type="entry name" value="ThrRS/AlaRS common domain"/>
    <property type="match status" value="1"/>
</dbReference>
<dbReference type="Gene3D" id="3.10.310.40">
    <property type="match status" value="1"/>
</dbReference>
<dbReference type="PANTHER" id="PTHR43462">
    <property type="entry name" value="ALANYL-TRNA EDITING PROTEIN"/>
    <property type="match status" value="1"/>
</dbReference>
<dbReference type="Pfam" id="PF01411">
    <property type="entry name" value="tRNA-synt_2c"/>
    <property type="match status" value="1"/>
</dbReference>
<keyword evidence="8" id="KW-1185">Reference proteome</keyword>
<evidence type="ECO:0000256" key="4">
    <source>
        <dbReference type="ARBA" id="ARBA00022833"/>
    </source>
</evidence>
<keyword evidence="3" id="KW-0479">Metal-binding</keyword>
<gene>
    <name evidence="7" type="ORF">DP120_00875</name>
</gene>
<dbReference type="InterPro" id="IPR012947">
    <property type="entry name" value="tRNA_SAD"/>
</dbReference>
<feature type="coiled-coil region" evidence="5">
    <location>
        <begin position="258"/>
        <end position="285"/>
    </location>
</feature>
<feature type="domain" description="Alanyl-transfer RNA synthetases family profile" evidence="6">
    <location>
        <begin position="1"/>
        <end position="220"/>
    </location>
</feature>
<dbReference type="Gene3D" id="3.30.980.10">
    <property type="entry name" value="Threonyl-trna Synthetase, Chain A, domain 2"/>
    <property type="match status" value="1"/>
</dbReference>
<evidence type="ECO:0000313" key="7">
    <source>
        <dbReference type="EMBL" id="RAZ80877.1"/>
    </source>
</evidence>
<dbReference type="InterPro" id="IPR018163">
    <property type="entry name" value="Thr/Ala-tRNA-synth_IIc_edit"/>
</dbReference>
<evidence type="ECO:0000313" key="8">
    <source>
        <dbReference type="Proteomes" id="UP000251002"/>
    </source>
</evidence>
<dbReference type="PANTHER" id="PTHR43462:SF1">
    <property type="entry name" value="ALANYL-TRNA EDITING PROTEIN AARSD1"/>
    <property type="match status" value="1"/>
</dbReference>
<dbReference type="PROSITE" id="PS50860">
    <property type="entry name" value="AA_TRNA_LIGASE_II_ALA"/>
    <property type="match status" value="1"/>
</dbReference>
<comment type="cofactor">
    <cofactor evidence="1">
        <name>Zn(2+)</name>
        <dbReference type="ChEBI" id="CHEBI:29105"/>
    </cofactor>
</comment>
<keyword evidence="5" id="KW-0175">Coiled coil</keyword>
<evidence type="ECO:0000256" key="1">
    <source>
        <dbReference type="ARBA" id="ARBA00001947"/>
    </source>
</evidence>
<organism evidence="7 8">
    <name type="scientific">Planococcus halotolerans</name>
    <dbReference type="NCBI Taxonomy" id="2233542"/>
    <lineage>
        <taxon>Bacteria</taxon>
        <taxon>Bacillati</taxon>
        <taxon>Bacillota</taxon>
        <taxon>Bacilli</taxon>
        <taxon>Bacillales</taxon>
        <taxon>Caryophanaceae</taxon>
        <taxon>Planococcus</taxon>
    </lineage>
</organism>
<dbReference type="Pfam" id="PF07973">
    <property type="entry name" value="tRNA_SAD"/>
    <property type="match status" value="1"/>
</dbReference>
<evidence type="ECO:0000256" key="2">
    <source>
        <dbReference type="ARBA" id="ARBA00004496"/>
    </source>
</evidence>
<comment type="subcellular location">
    <subcellularLocation>
        <location evidence="2">Cytoplasm</location>
    </subcellularLocation>
</comment>
<dbReference type="GO" id="GO:0006419">
    <property type="term" value="P:alanyl-tRNA aminoacylation"/>
    <property type="evidence" value="ECO:0007669"/>
    <property type="project" value="InterPro"/>
</dbReference>
<dbReference type="GO" id="GO:0005737">
    <property type="term" value="C:cytoplasm"/>
    <property type="evidence" value="ECO:0007669"/>
    <property type="project" value="UniProtKB-SubCell"/>
</dbReference>
<comment type="caution">
    <text evidence="7">The sequence shown here is derived from an EMBL/GenBank/DDBJ whole genome shotgun (WGS) entry which is preliminary data.</text>
</comment>
<evidence type="ECO:0000259" key="6">
    <source>
        <dbReference type="PROSITE" id="PS50860"/>
    </source>
</evidence>
<dbReference type="InterPro" id="IPR018164">
    <property type="entry name" value="Ala-tRNA-synth_IIc_N"/>
</dbReference>
<evidence type="ECO:0000256" key="5">
    <source>
        <dbReference type="SAM" id="Coils"/>
    </source>
</evidence>
<dbReference type="InterPro" id="IPR051335">
    <property type="entry name" value="Alanyl-tRNA_Editing_Enzymes"/>
</dbReference>
<dbReference type="InterPro" id="IPR009000">
    <property type="entry name" value="Transl_B-barrel_sf"/>
</dbReference>
<dbReference type="EMBL" id="QLZR01000001">
    <property type="protein sequence ID" value="RAZ80877.1"/>
    <property type="molecule type" value="Genomic_DNA"/>
</dbReference>
<dbReference type="AlphaFoldDB" id="A0A365L6I9"/>
<name>A0A365L6I9_9BACL</name>